<keyword evidence="3" id="KW-1003">Cell membrane</keyword>
<feature type="transmembrane region" description="Helical" evidence="8">
    <location>
        <begin position="103"/>
        <end position="128"/>
    </location>
</feature>
<dbReference type="Pfam" id="PF02447">
    <property type="entry name" value="GntP_permease"/>
    <property type="match status" value="1"/>
</dbReference>
<dbReference type="RefSeq" id="WP_148071908.1">
    <property type="nucleotide sequence ID" value="NZ_CP042913.1"/>
</dbReference>
<name>A0A5B9Q5T2_9BACT</name>
<evidence type="ECO:0000256" key="1">
    <source>
        <dbReference type="ARBA" id="ARBA00004651"/>
    </source>
</evidence>
<dbReference type="PANTHER" id="PTHR30354:SF22">
    <property type="entry name" value="HIGH-AFFINITY GLUCONATE TRANSPORTER"/>
    <property type="match status" value="1"/>
</dbReference>
<dbReference type="GO" id="GO:0015128">
    <property type="term" value="F:gluconate transmembrane transporter activity"/>
    <property type="evidence" value="ECO:0007669"/>
    <property type="project" value="InterPro"/>
</dbReference>
<feature type="transmembrane region" description="Helical" evidence="8">
    <location>
        <begin position="140"/>
        <end position="158"/>
    </location>
</feature>
<sequence length="456" mass="47944">MPLLSPLWILVLGIAIVVGMIVVLRLHAFFAMVTAAIVVSLLAPGEAVERISRVAEAFGVTAGKIGIPIAMAVVIGKCMLDSGAADRLALACLRLFGQQRGGLSLTASGFVLSIPVFFDTVFYLLFPIAKSMHERTQKNYLKYLLAIGAGGTATHTLVPPTPGPLAVADNLGVDMGLMILIGMLVGMVVALVSLLYAHWIDRRLILGNAADQGPLGHDHAEPDTPKPSLWTASLPITLPILLITANTVVSRAEWDSENMLVQVSAILGNPLLAMMLAATAAMWVFRRQTGADSKRVSELLETSLMDAGPIILITAAGGAFGAMLKEANVAEAIQTLASGDSQPVTGIALLWLAFGITSMLKIAQGSTTVAMITASGMLAAMTVDMELAYDKVYLAAAIGCGSMVGVWMNDSGFWVFSRMGGLTPREALKSWSPMLALAGISGMLFTVLLANVMPLV</sequence>
<reference evidence="9 10" key="1">
    <citation type="submission" date="2019-08" db="EMBL/GenBank/DDBJ databases">
        <title>Deep-cultivation of Planctomycetes and their phenomic and genomic characterization uncovers novel biology.</title>
        <authorList>
            <person name="Wiegand S."/>
            <person name="Jogler M."/>
            <person name="Boedeker C."/>
            <person name="Pinto D."/>
            <person name="Vollmers J."/>
            <person name="Rivas-Marin E."/>
            <person name="Kohn T."/>
            <person name="Peeters S.H."/>
            <person name="Heuer A."/>
            <person name="Rast P."/>
            <person name="Oberbeckmann S."/>
            <person name="Bunk B."/>
            <person name="Jeske O."/>
            <person name="Meyerdierks A."/>
            <person name="Storesund J.E."/>
            <person name="Kallscheuer N."/>
            <person name="Luecker S."/>
            <person name="Lage O.M."/>
            <person name="Pohl T."/>
            <person name="Merkel B.J."/>
            <person name="Hornburger P."/>
            <person name="Mueller R.-W."/>
            <person name="Bruemmer F."/>
            <person name="Labrenz M."/>
            <person name="Spormann A.M."/>
            <person name="Op den Camp H."/>
            <person name="Overmann J."/>
            <person name="Amann R."/>
            <person name="Jetten M.S.M."/>
            <person name="Mascher T."/>
            <person name="Medema M.H."/>
            <person name="Devos D.P."/>
            <person name="Kaster A.-K."/>
            <person name="Ovreas L."/>
            <person name="Rohde M."/>
            <person name="Galperin M.Y."/>
            <person name="Jogler C."/>
        </authorList>
    </citation>
    <scope>NUCLEOTIDE SEQUENCE [LARGE SCALE GENOMIC DNA]</scope>
    <source>
        <strain evidence="9 10">Pr1d</strain>
    </source>
</reference>
<comment type="similarity">
    <text evidence="7">Belongs to the GntP permease family.</text>
</comment>
<evidence type="ECO:0000256" key="4">
    <source>
        <dbReference type="ARBA" id="ARBA00022692"/>
    </source>
</evidence>
<keyword evidence="2" id="KW-0813">Transport</keyword>
<dbReference type="InterPro" id="IPR003474">
    <property type="entry name" value="Glcn_transporter"/>
</dbReference>
<dbReference type="GO" id="GO:0005886">
    <property type="term" value="C:plasma membrane"/>
    <property type="evidence" value="ECO:0007669"/>
    <property type="project" value="UniProtKB-SubCell"/>
</dbReference>
<proteinExistence type="inferred from homology"/>
<keyword evidence="5 8" id="KW-1133">Transmembrane helix</keyword>
<feature type="transmembrane region" description="Helical" evidence="8">
    <location>
        <begin position="229"/>
        <end position="249"/>
    </location>
</feature>
<dbReference type="Proteomes" id="UP000323917">
    <property type="component" value="Chromosome"/>
</dbReference>
<evidence type="ECO:0000256" key="8">
    <source>
        <dbReference type="SAM" id="Phobius"/>
    </source>
</evidence>
<evidence type="ECO:0000256" key="2">
    <source>
        <dbReference type="ARBA" id="ARBA00022448"/>
    </source>
</evidence>
<evidence type="ECO:0000256" key="7">
    <source>
        <dbReference type="ARBA" id="ARBA00049663"/>
    </source>
</evidence>
<dbReference type="PANTHER" id="PTHR30354">
    <property type="entry name" value="GNT FAMILY GLUCONATE TRANSPORTER"/>
    <property type="match status" value="1"/>
</dbReference>
<evidence type="ECO:0000256" key="3">
    <source>
        <dbReference type="ARBA" id="ARBA00022475"/>
    </source>
</evidence>
<gene>
    <name evidence="9" type="primary">idnT</name>
    <name evidence="9" type="ORF">Pr1d_03610</name>
</gene>
<keyword evidence="10" id="KW-1185">Reference proteome</keyword>
<feature type="transmembrane region" description="Helical" evidence="8">
    <location>
        <begin position="29"/>
        <end position="45"/>
    </location>
</feature>
<dbReference type="KEGG" id="bgok:Pr1d_03610"/>
<protein>
    <submittedName>
        <fullName evidence="9">Gnt-II system L-idonate transporter</fullName>
    </submittedName>
</protein>
<feature type="transmembrane region" description="Helical" evidence="8">
    <location>
        <begin position="393"/>
        <end position="415"/>
    </location>
</feature>
<evidence type="ECO:0000313" key="9">
    <source>
        <dbReference type="EMBL" id="QEG33100.1"/>
    </source>
</evidence>
<dbReference type="OrthoDB" id="9787129at2"/>
<feature type="transmembrane region" description="Helical" evidence="8">
    <location>
        <begin position="435"/>
        <end position="453"/>
    </location>
</feature>
<accession>A0A5B9Q5T2</accession>
<dbReference type="EMBL" id="CP042913">
    <property type="protein sequence ID" value="QEG33100.1"/>
    <property type="molecule type" value="Genomic_DNA"/>
</dbReference>
<evidence type="ECO:0000313" key="10">
    <source>
        <dbReference type="Proteomes" id="UP000323917"/>
    </source>
</evidence>
<comment type="subcellular location">
    <subcellularLocation>
        <location evidence="1">Cell membrane</location>
        <topology evidence="1">Multi-pass membrane protein</topology>
    </subcellularLocation>
</comment>
<feature type="transmembrane region" description="Helical" evidence="8">
    <location>
        <begin position="6"/>
        <end position="24"/>
    </location>
</feature>
<feature type="transmembrane region" description="Helical" evidence="8">
    <location>
        <begin position="178"/>
        <end position="197"/>
    </location>
</feature>
<keyword evidence="6 8" id="KW-0472">Membrane</keyword>
<feature type="transmembrane region" description="Helical" evidence="8">
    <location>
        <begin position="261"/>
        <end position="285"/>
    </location>
</feature>
<dbReference type="AlphaFoldDB" id="A0A5B9Q5T2"/>
<evidence type="ECO:0000256" key="6">
    <source>
        <dbReference type="ARBA" id="ARBA00023136"/>
    </source>
</evidence>
<keyword evidence="4 8" id="KW-0812">Transmembrane</keyword>
<evidence type="ECO:0000256" key="5">
    <source>
        <dbReference type="ARBA" id="ARBA00022989"/>
    </source>
</evidence>
<organism evidence="9 10">
    <name type="scientific">Bythopirellula goksoeyrii</name>
    <dbReference type="NCBI Taxonomy" id="1400387"/>
    <lineage>
        <taxon>Bacteria</taxon>
        <taxon>Pseudomonadati</taxon>
        <taxon>Planctomycetota</taxon>
        <taxon>Planctomycetia</taxon>
        <taxon>Pirellulales</taxon>
        <taxon>Lacipirellulaceae</taxon>
        <taxon>Bythopirellula</taxon>
    </lineage>
</organism>